<dbReference type="Proteomes" id="UP000268908">
    <property type="component" value="Unassembled WGS sequence"/>
</dbReference>
<proteinExistence type="predicted"/>
<keyword evidence="2" id="KW-1185">Reference proteome</keyword>
<name>A0A497XCG8_9PROT</name>
<gene>
    <name evidence="1" type="ORF">DFR35_1252</name>
</gene>
<protein>
    <submittedName>
        <fullName evidence="1">Uncharacterized protein</fullName>
    </submittedName>
</protein>
<reference evidence="1 2" key="1">
    <citation type="submission" date="2018-10" db="EMBL/GenBank/DDBJ databases">
        <title>Genomic Encyclopedia of Type Strains, Phase IV (KMG-IV): sequencing the most valuable type-strain genomes for metagenomic binning, comparative biology and taxonomic classification.</title>
        <authorList>
            <person name="Goeker M."/>
        </authorList>
    </citation>
    <scope>NUCLEOTIDE SEQUENCE [LARGE SCALE GENOMIC DNA]</scope>
    <source>
        <strain evidence="1 2">DSM 26916</strain>
    </source>
</reference>
<evidence type="ECO:0000313" key="2">
    <source>
        <dbReference type="Proteomes" id="UP000268908"/>
    </source>
</evidence>
<accession>A0A497XCG8</accession>
<comment type="caution">
    <text evidence="1">The sequence shown here is derived from an EMBL/GenBank/DDBJ whole genome shotgun (WGS) entry which is preliminary data.</text>
</comment>
<dbReference type="AlphaFoldDB" id="A0A497XCG8"/>
<organism evidence="1 2">
    <name type="scientific">Sulfurisoma sediminicola</name>
    <dbReference type="NCBI Taxonomy" id="1381557"/>
    <lineage>
        <taxon>Bacteria</taxon>
        <taxon>Pseudomonadati</taxon>
        <taxon>Pseudomonadota</taxon>
        <taxon>Betaproteobacteria</taxon>
        <taxon>Nitrosomonadales</taxon>
        <taxon>Sterolibacteriaceae</taxon>
        <taxon>Sulfurisoma</taxon>
    </lineage>
</organism>
<evidence type="ECO:0000313" key="1">
    <source>
        <dbReference type="EMBL" id="RLJ64611.1"/>
    </source>
</evidence>
<dbReference type="EMBL" id="RCCI01000005">
    <property type="protein sequence ID" value="RLJ64611.1"/>
    <property type="molecule type" value="Genomic_DNA"/>
</dbReference>
<sequence>MACSGTEADVRARVDAELKDAPIACLMSTLQAMTPTEKSAFMKVGLITEDKKVTEKGQKYFKRGLFCYGDLSVEKINSMTDRSEPSVGMKATEVKFTAKLVNVADWATDPEIEKAFSGIKRQIVDLSKPHERRKLLVEGKTK</sequence>